<dbReference type="KEGG" id="sdd:D9753_31050"/>
<protein>
    <submittedName>
        <fullName evidence="1">Uncharacterized protein</fullName>
    </submittedName>
</protein>
<name>A0A3G2JPK7_9ACTN</name>
<keyword evidence="2" id="KW-1185">Reference proteome</keyword>
<evidence type="ECO:0000313" key="2">
    <source>
        <dbReference type="Proteomes" id="UP000268329"/>
    </source>
</evidence>
<accession>A0A3G2JPK7</accession>
<dbReference type="Proteomes" id="UP000268329">
    <property type="component" value="Chromosome"/>
</dbReference>
<dbReference type="AlphaFoldDB" id="A0A3G2JPK7"/>
<sequence>MVRVGVVEAVEVPAPVHRETGDHVALLGDDLPQPFRRVHPTRETAPHTDDGNRIVGAVLQFADPLTGLVEIDGEALEVVDQLVVVLRAHDGGAPVDVVTLCLVCVDPASLVSSCARAGRAERTE</sequence>
<proteinExistence type="predicted"/>
<organism evidence="1 2">
    <name type="scientific">Streptomyces dangxiongensis</name>
    <dbReference type="NCBI Taxonomy" id="1442032"/>
    <lineage>
        <taxon>Bacteria</taxon>
        <taxon>Bacillati</taxon>
        <taxon>Actinomycetota</taxon>
        <taxon>Actinomycetes</taxon>
        <taxon>Kitasatosporales</taxon>
        <taxon>Streptomycetaceae</taxon>
        <taxon>Streptomyces</taxon>
    </lineage>
</organism>
<reference evidence="1 2" key="1">
    <citation type="submission" date="2018-10" db="EMBL/GenBank/DDBJ databases">
        <title>The genome of Streptomyces dangxiongensis Z022.</title>
        <authorList>
            <person name="Zhang B."/>
        </authorList>
    </citation>
    <scope>NUCLEOTIDE SEQUENCE [LARGE SCALE GENOMIC DNA]</scope>
    <source>
        <strain evidence="1 2">Z022</strain>
    </source>
</reference>
<dbReference type="EMBL" id="CP033073">
    <property type="protein sequence ID" value="AYN42589.1"/>
    <property type="molecule type" value="Genomic_DNA"/>
</dbReference>
<evidence type="ECO:0000313" key="1">
    <source>
        <dbReference type="EMBL" id="AYN42589.1"/>
    </source>
</evidence>
<gene>
    <name evidence="1" type="ORF">D9753_31050</name>
</gene>